<evidence type="ECO:0000256" key="1">
    <source>
        <dbReference type="ARBA" id="ARBA00011975"/>
    </source>
</evidence>
<accession>A0A450YUR3</accession>
<dbReference type="NCBIfam" id="TIGR00675">
    <property type="entry name" value="dcm"/>
    <property type="match status" value="1"/>
</dbReference>
<dbReference type="GO" id="GO:0032259">
    <property type="term" value="P:methylation"/>
    <property type="evidence" value="ECO:0007669"/>
    <property type="project" value="UniProtKB-KW"/>
</dbReference>
<keyword evidence="2 7" id="KW-0489">Methyltransferase</keyword>
<dbReference type="GO" id="GO:0003677">
    <property type="term" value="F:DNA binding"/>
    <property type="evidence" value="ECO:0007669"/>
    <property type="project" value="TreeGrafter"/>
</dbReference>
<evidence type="ECO:0000256" key="6">
    <source>
        <dbReference type="ARBA" id="ARBA00047422"/>
    </source>
</evidence>
<keyword evidence="3 7" id="KW-0808">Transferase</keyword>
<dbReference type="GO" id="GO:0009307">
    <property type="term" value="P:DNA restriction-modification system"/>
    <property type="evidence" value="ECO:0007669"/>
    <property type="project" value="UniProtKB-KW"/>
</dbReference>
<dbReference type="GO" id="GO:0044027">
    <property type="term" value="P:negative regulation of gene expression via chromosomal CpG island methylation"/>
    <property type="evidence" value="ECO:0007669"/>
    <property type="project" value="TreeGrafter"/>
</dbReference>
<keyword evidence="4 7" id="KW-0949">S-adenosyl-L-methionine</keyword>
<dbReference type="EMBL" id="CAADFU010000051">
    <property type="protein sequence ID" value="VFK45291.1"/>
    <property type="molecule type" value="Genomic_DNA"/>
</dbReference>
<dbReference type="InterPro" id="IPR029063">
    <property type="entry name" value="SAM-dependent_MTases_sf"/>
</dbReference>
<dbReference type="Pfam" id="PF00145">
    <property type="entry name" value="DNA_methylase"/>
    <property type="match status" value="1"/>
</dbReference>
<dbReference type="PANTHER" id="PTHR10629">
    <property type="entry name" value="CYTOSINE-SPECIFIC METHYLTRANSFERASE"/>
    <property type="match status" value="1"/>
</dbReference>
<evidence type="ECO:0000256" key="7">
    <source>
        <dbReference type="PROSITE-ProRule" id="PRU01016"/>
    </source>
</evidence>
<dbReference type="SUPFAM" id="SSF53335">
    <property type="entry name" value="S-adenosyl-L-methionine-dependent methyltransferases"/>
    <property type="match status" value="1"/>
</dbReference>
<gene>
    <name evidence="10" type="ORF">BECKSD772E_GA0070983_10517</name>
    <name evidence="9" type="ORF">BECKSD772F_GA0070984_10488</name>
</gene>
<organism evidence="10">
    <name type="scientific">Candidatus Kentrum sp. SD</name>
    <dbReference type="NCBI Taxonomy" id="2126332"/>
    <lineage>
        <taxon>Bacteria</taxon>
        <taxon>Pseudomonadati</taxon>
        <taxon>Pseudomonadota</taxon>
        <taxon>Gammaproteobacteria</taxon>
        <taxon>Candidatus Kentrum</taxon>
    </lineage>
</organism>
<proteinExistence type="inferred from homology"/>
<comment type="catalytic activity">
    <reaction evidence="6">
        <text>a 2'-deoxycytidine in DNA + S-adenosyl-L-methionine = a 5-methyl-2'-deoxycytidine in DNA + S-adenosyl-L-homocysteine + H(+)</text>
        <dbReference type="Rhea" id="RHEA:13681"/>
        <dbReference type="Rhea" id="RHEA-COMP:11369"/>
        <dbReference type="Rhea" id="RHEA-COMP:11370"/>
        <dbReference type="ChEBI" id="CHEBI:15378"/>
        <dbReference type="ChEBI" id="CHEBI:57856"/>
        <dbReference type="ChEBI" id="CHEBI:59789"/>
        <dbReference type="ChEBI" id="CHEBI:85452"/>
        <dbReference type="ChEBI" id="CHEBI:85454"/>
        <dbReference type="EC" id="2.1.1.37"/>
    </reaction>
</comment>
<evidence type="ECO:0000313" key="9">
    <source>
        <dbReference type="EMBL" id="VFK39841.1"/>
    </source>
</evidence>
<comment type="similarity">
    <text evidence="7 8">Belongs to the class I-like SAM-binding methyltransferase superfamily. C5-methyltransferase family.</text>
</comment>
<dbReference type="PRINTS" id="PR00105">
    <property type="entry name" value="C5METTRFRASE"/>
</dbReference>
<evidence type="ECO:0000256" key="2">
    <source>
        <dbReference type="ARBA" id="ARBA00022603"/>
    </source>
</evidence>
<dbReference type="Gene3D" id="3.40.50.150">
    <property type="entry name" value="Vaccinia Virus protein VP39"/>
    <property type="match status" value="1"/>
</dbReference>
<evidence type="ECO:0000256" key="3">
    <source>
        <dbReference type="ARBA" id="ARBA00022679"/>
    </source>
</evidence>
<dbReference type="InterPro" id="IPR050390">
    <property type="entry name" value="C5-Methyltransferase"/>
</dbReference>
<dbReference type="GO" id="GO:0003886">
    <property type="term" value="F:DNA (cytosine-5-)-methyltransferase activity"/>
    <property type="evidence" value="ECO:0007669"/>
    <property type="project" value="UniProtKB-EC"/>
</dbReference>
<reference evidence="10" key="1">
    <citation type="submission" date="2019-02" db="EMBL/GenBank/DDBJ databases">
        <authorList>
            <person name="Gruber-Vodicka R. H."/>
            <person name="Seah K. B. B."/>
        </authorList>
    </citation>
    <scope>NUCLEOTIDE SEQUENCE</scope>
    <source>
        <strain evidence="10">BECK_S1320</strain>
        <strain evidence="9">BECK_S1321</strain>
    </source>
</reference>
<dbReference type="AlphaFoldDB" id="A0A450YUR3"/>
<keyword evidence="5" id="KW-0680">Restriction system</keyword>
<dbReference type="EMBL" id="CAADFR010000048">
    <property type="protein sequence ID" value="VFK39841.1"/>
    <property type="molecule type" value="Genomic_DNA"/>
</dbReference>
<name>A0A450YUR3_9GAMM</name>
<dbReference type="PANTHER" id="PTHR10629:SF52">
    <property type="entry name" value="DNA (CYTOSINE-5)-METHYLTRANSFERASE 1"/>
    <property type="match status" value="1"/>
</dbReference>
<evidence type="ECO:0000256" key="5">
    <source>
        <dbReference type="ARBA" id="ARBA00022747"/>
    </source>
</evidence>
<evidence type="ECO:0000256" key="8">
    <source>
        <dbReference type="RuleBase" id="RU000416"/>
    </source>
</evidence>
<dbReference type="Gene3D" id="3.90.120.10">
    <property type="entry name" value="DNA Methylase, subunit A, domain 2"/>
    <property type="match status" value="1"/>
</dbReference>
<dbReference type="EC" id="2.1.1.37" evidence="1"/>
<feature type="active site" evidence="7">
    <location>
        <position position="167"/>
    </location>
</feature>
<dbReference type="PROSITE" id="PS51679">
    <property type="entry name" value="SAM_MT_C5"/>
    <property type="match status" value="1"/>
</dbReference>
<sequence length="452" mass="50978">MTSRPYRLSRENYVTQPSRKKIPSHCCLSTTCHFEQHSPVASRPKGEIFGVRAPTKTKDFCVKRHRLAFAACRFQVKTSQKVKVFDFFCGCGGTSLGLARAEMKPVFALDKDPEAIATFRRNLLRERHDVRVVAKEIEEFSPKKIQRLVATARRGGSVILFAACAPCQPFTKQNTIHSGKDDPRFSLLEDIREFISAHKPDYLFIENVPGLLKQRPDGPLGKLEKCLDENGYHEPASGIIAAQDYGVPQRRRRFVLVASHLGAIELPKPTHGPGREYPSYETVRDTIGDMEKYPPLKAGETHPEIPNHRAARLSERNLARLRNTPEGEMRRDFWPEELQLPCYSKYGGHTDVYGRMRWDAPATGLTTRCISLSNGRFGHPKQDRAISVREAAALQTFPDDFVFLGSLNAQARQIGNAVPPLLAKVFGEHILEHYRAYCQSDCGGARNKERNP</sequence>
<protein>
    <recommendedName>
        <fullName evidence="1">DNA (cytosine-5-)-methyltransferase</fullName>
        <ecNumber evidence="1">2.1.1.37</ecNumber>
    </recommendedName>
</protein>
<evidence type="ECO:0000313" key="10">
    <source>
        <dbReference type="EMBL" id="VFK45291.1"/>
    </source>
</evidence>
<evidence type="ECO:0000256" key="4">
    <source>
        <dbReference type="ARBA" id="ARBA00022691"/>
    </source>
</evidence>
<dbReference type="InterPro" id="IPR001525">
    <property type="entry name" value="C5_MeTfrase"/>
</dbReference>